<comment type="caution">
    <text evidence="5">The sequence shown here is derived from an EMBL/GenBank/DDBJ whole genome shotgun (WGS) entry which is preliminary data.</text>
</comment>
<dbReference type="PANTHER" id="PTHR43329">
    <property type="entry name" value="EPOXIDE HYDROLASE"/>
    <property type="match status" value="1"/>
</dbReference>
<dbReference type="EMBL" id="PDNC01000009">
    <property type="protein sequence ID" value="PGH08363.1"/>
    <property type="molecule type" value="Genomic_DNA"/>
</dbReference>
<reference evidence="5 6" key="1">
    <citation type="submission" date="2017-10" db="EMBL/GenBank/DDBJ databases">
        <title>Comparative genomics in systemic dimorphic fungi from Ajellomycetaceae.</title>
        <authorList>
            <person name="Munoz J.F."/>
            <person name="Mcewen J.G."/>
            <person name="Clay O.K."/>
            <person name="Cuomo C.A."/>
        </authorList>
    </citation>
    <scope>NUCLEOTIDE SEQUENCE [LARGE SCALE GENOMIC DNA]</scope>
    <source>
        <strain evidence="5 6">UAMH130</strain>
    </source>
</reference>
<evidence type="ECO:0000313" key="5">
    <source>
        <dbReference type="EMBL" id="PGH08363.1"/>
    </source>
</evidence>
<keyword evidence="3" id="KW-0812">Transmembrane</keyword>
<evidence type="ECO:0000259" key="4">
    <source>
        <dbReference type="Pfam" id="PF12697"/>
    </source>
</evidence>
<dbReference type="Gene3D" id="3.40.50.1820">
    <property type="entry name" value="alpha/beta hydrolase"/>
    <property type="match status" value="1"/>
</dbReference>
<evidence type="ECO:0000256" key="1">
    <source>
        <dbReference type="ARBA" id="ARBA00022801"/>
    </source>
</evidence>
<dbReference type="STRING" id="2060905.A0A2B7XHX3"/>
<proteinExistence type="inferred from homology"/>
<keyword evidence="1" id="KW-0378">Hydrolase</keyword>
<dbReference type="InterPro" id="IPR029058">
    <property type="entry name" value="AB_hydrolase_fold"/>
</dbReference>
<organism evidence="5 6">
    <name type="scientific">Blastomyces parvus</name>
    <dbReference type="NCBI Taxonomy" id="2060905"/>
    <lineage>
        <taxon>Eukaryota</taxon>
        <taxon>Fungi</taxon>
        <taxon>Dikarya</taxon>
        <taxon>Ascomycota</taxon>
        <taxon>Pezizomycotina</taxon>
        <taxon>Eurotiomycetes</taxon>
        <taxon>Eurotiomycetidae</taxon>
        <taxon>Onygenales</taxon>
        <taxon>Ajellomycetaceae</taxon>
        <taxon>Blastomyces</taxon>
    </lineage>
</organism>
<comment type="similarity">
    <text evidence="2">Belongs to the AB hydrolase superfamily. Epoxide hydrolase family.</text>
</comment>
<gene>
    <name evidence="5" type="ORF">GX51_01189</name>
</gene>
<protein>
    <recommendedName>
        <fullName evidence="4">AB hydrolase-1 domain-containing protein</fullName>
    </recommendedName>
</protein>
<dbReference type="Proteomes" id="UP000224080">
    <property type="component" value="Unassembled WGS sequence"/>
</dbReference>
<dbReference type="OrthoDB" id="6431331at2759"/>
<sequence>MGEPSSFVRGLIATLVACYGVYTFFKYGVIAMWAGTFFHRTTEKEKLELLLAEDRLWNLSKQWQGFSHHFITLRNGFKFHYVANDPALNQISSPRLGPTETAQTKPLVIFVHGFPDSWAIWRHILPSSFLWERASVVAVDLPGYGGTDSLPRYSATEVMEHFAEFLIAIRRKYGIDADDDDDDDEDNDDDWHGRPVGVKRPTGKVIYVGHDWGALLGFRIASEAPRLADRFILTNGPLIPLAKANLAQIWESSEKMFKTFIRNPFHSHTLLLQAISRLKPLLRQLVLSGYIFVFQLPMPMVRYMGSGGNYSFLKSVHVLAAGKLVEFTIRDAEESMASTLGPGAAEFKTATEDGEHYPPSVARRIKIGNFGDTASYYRHGAGVGTWHKSLETIAALYNLGEPRRTSTGMATQSGPSGALQANATVLWGEMDTALEPQVMLDGIADYLVHGSQVVMLPRTAHFSPMEVEGRRAIEKAVEWAVDGEKGDVGAVVASVYPDAVVTVRK</sequence>
<feature type="domain" description="AB hydrolase-1" evidence="4">
    <location>
        <begin position="108"/>
        <end position="242"/>
    </location>
</feature>
<name>A0A2B7XHX3_9EURO</name>
<dbReference type="PRINTS" id="PR00412">
    <property type="entry name" value="EPOXHYDRLASE"/>
</dbReference>
<dbReference type="Pfam" id="PF12697">
    <property type="entry name" value="Abhydrolase_6"/>
    <property type="match status" value="1"/>
</dbReference>
<feature type="transmembrane region" description="Helical" evidence="3">
    <location>
        <begin position="6"/>
        <end position="25"/>
    </location>
</feature>
<evidence type="ECO:0000256" key="3">
    <source>
        <dbReference type="SAM" id="Phobius"/>
    </source>
</evidence>
<evidence type="ECO:0000256" key="2">
    <source>
        <dbReference type="ARBA" id="ARBA00038334"/>
    </source>
</evidence>
<dbReference type="GO" id="GO:0016787">
    <property type="term" value="F:hydrolase activity"/>
    <property type="evidence" value="ECO:0007669"/>
    <property type="project" value="UniProtKB-KW"/>
</dbReference>
<evidence type="ECO:0000313" key="6">
    <source>
        <dbReference type="Proteomes" id="UP000224080"/>
    </source>
</evidence>
<keyword evidence="6" id="KW-1185">Reference proteome</keyword>
<dbReference type="AlphaFoldDB" id="A0A2B7XHX3"/>
<dbReference type="InterPro" id="IPR000073">
    <property type="entry name" value="AB_hydrolase_1"/>
</dbReference>
<keyword evidence="3" id="KW-0472">Membrane</keyword>
<keyword evidence="3" id="KW-1133">Transmembrane helix</keyword>
<accession>A0A2B7XHX3</accession>
<dbReference type="SUPFAM" id="SSF53474">
    <property type="entry name" value="alpha/beta-Hydrolases"/>
    <property type="match status" value="1"/>
</dbReference>
<dbReference type="InterPro" id="IPR000639">
    <property type="entry name" value="Epox_hydrolase-like"/>
</dbReference>